<protein>
    <recommendedName>
        <fullName evidence="2">C2 domain-containing protein</fullName>
    </recommendedName>
</protein>
<evidence type="ECO:0000256" key="1">
    <source>
        <dbReference type="SAM" id="Coils"/>
    </source>
</evidence>
<evidence type="ECO:0000259" key="2">
    <source>
        <dbReference type="Pfam" id="PF00168"/>
    </source>
</evidence>
<reference evidence="3 4" key="1">
    <citation type="submission" date="2011-07" db="EMBL/GenBank/DDBJ databases">
        <authorList>
            <person name="Coyne R."/>
            <person name="Brami D."/>
            <person name="Johnson J."/>
            <person name="Hostetler J."/>
            <person name="Hannick L."/>
            <person name="Clark T."/>
            <person name="Cassidy-Hanley D."/>
            <person name="Inman J."/>
        </authorList>
    </citation>
    <scope>NUCLEOTIDE SEQUENCE [LARGE SCALE GENOMIC DNA]</scope>
    <source>
        <strain evidence="3 4">G5</strain>
    </source>
</reference>
<sequence length="834" mass="96530">MNDQKASLLISISNVEFQRDYHYFITCQMESEGEKRRTDISACVANPVFTASTFVIPLQQQRIDISEKIHFAAFVVLDRGENNIQELHSKGQARLLGECKLELGSSIPALMDFSGIGIRQSLKFQRISGDKEVTVGRFIVNIKLVAEQVIPITNQDDIKPLDKEDIFHELPLVDPFFDFQWRVRVDIRCGVDLPLNRANPSGLPSPFAEVGYTLYNNQQPNMQQLFLTNIVENNRHPIWNSQFLLSNPEDITRQEGFIYICFRDQYISQPLDTIYIPIQYLRPFIPINLEFQSQNVEYESKSKYYISLTLEVPNQESFVDGLVDVIIHNVHFDPLPYTNRMFIVMTLNDLDSPQNIAQKIMENQLELNACFISSILKIPPFQIHKTYKAVAYFTLPRSYLSKQILFFLAGKDDSIACPHQMPNGIAGMSLEQDDTLKKLMFAKEKRAAFVPLLWKKDTKLYPVFSTTKCMLELACFTQEDQKKILQAEGLKQLEEQQGENPKNPMDTLAGYLGVNVPQNIGNNEKWGILAKELAQKQEIVHRMIKDLDDKSESLKITGVEIVELRRQIKLLQSENAILRKKLNHDEQIEVQSIIQKEISTMSMEQLRQKIVKLATAYRDERIRNEDFEKALKKTQKDISNARQIEYEFEILQKKQQDALKKISSYQQEISKTSLLKETIRKQEKVIEKLEKLIENTLKDTQNARKYQLEAEKLQTENINLQIQLKNNAYVINNTSQNQENSSLDIYKQEIVKLQKVIADLQGQLHSKNPQTVQDYQWENEKVEFEIKLHKATSKIEAMEEEMLENAKNYAKEIAQLKLIIAEKQAMLDTLTLGF</sequence>
<name>G0QPT6_ICHMU</name>
<dbReference type="STRING" id="857967.G0QPT6"/>
<dbReference type="GO" id="GO:0005777">
    <property type="term" value="C:peroxisome"/>
    <property type="evidence" value="ECO:0007669"/>
    <property type="project" value="TreeGrafter"/>
</dbReference>
<dbReference type="InterPro" id="IPR000008">
    <property type="entry name" value="C2_dom"/>
</dbReference>
<dbReference type="PANTHER" id="PTHR21623">
    <property type="entry name" value="SPERIOLIN-BINDING FACTOR"/>
    <property type="match status" value="1"/>
</dbReference>
<dbReference type="Proteomes" id="UP000008983">
    <property type="component" value="Unassembled WGS sequence"/>
</dbReference>
<dbReference type="SUPFAM" id="SSF49562">
    <property type="entry name" value="C2 domain (Calcium/lipid-binding domain, CaLB)"/>
    <property type="match status" value="1"/>
</dbReference>
<dbReference type="InParanoid" id="G0QPT6"/>
<dbReference type="PANTHER" id="PTHR21623:SF2">
    <property type="entry name" value="COILED-COIL DOMAIN-CONTAINING PROTEIN 33"/>
    <property type="match status" value="1"/>
</dbReference>
<dbReference type="OrthoDB" id="552574at2759"/>
<dbReference type="GeneID" id="14908932"/>
<feature type="domain" description="C2" evidence="2">
    <location>
        <begin position="181"/>
        <end position="249"/>
    </location>
</feature>
<dbReference type="Pfam" id="PF00168">
    <property type="entry name" value="C2"/>
    <property type="match status" value="1"/>
</dbReference>
<evidence type="ECO:0000313" key="4">
    <source>
        <dbReference type="Proteomes" id="UP000008983"/>
    </source>
</evidence>
<keyword evidence="1" id="KW-0175">Coiled coil</keyword>
<keyword evidence="4" id="KW-1185">Reference proteome</keyword>
<gene>
    <name evidence="3" type="ORF">IMG5_070920</name>
</gene>
<dbReference type="EMBL" id="GL983576">
    <property type="protein sequence ID" value="EGR32766.1"/>
    <property type="molecule type" value="Genomic_DNA"/>
</dbReference>
<dbReference type="InterPro" id="IPR035892">
    <property type="entry name" value="C2_domain_sf"/>
</dbReference>
<dbReference type="RefSeq" id="XP_004036752.1">
    <property type="nucleotide sequence ID" value="XM_004036704.1"/>
</dbReference>
<evidence type="ECO:0000313" key="3">
    <source>
        <dbReference type="EMBL" id="EGR32766.1"/>
    </source>
</evidence>
<accession>G0QPT6</accession>
<feature type="coiled-coil region" evidence="1">
    <location>
        <begin position="561"/>
        <end position="826"/>
    </location>
</feature>
<dbReference type="InterPro" id="IPR039889">
    <property type="entry name" value="CCD33"/>
</dbReference>
<organism evidence="3 4">
    <name type="scientific">Ichthyophthirius multifiliis</name>
    <name type="common">White spot disease agent</name>
    <name type="synonym">Ich</name>
    <dbReference type="NCBI Taxonomy" id="5932"/>
    <lineage>
        <taxon>Eukaryota</taxon>
        <taxon>Sar</taxon>
        <taxon>Alveolata</taxon>
        <taxon>Ciliophora</taxon>
        <taxon>Intramacronucleata</taxon>
        <taxon>Oligohymenophorea</taxon>
        <taxon>Hymenostomatida</taxon>
        <taxon>Ophryoglenina</taxon>
        <taxon>Ichthyophthirius</taxon>
    </lineage>
</organism>
<dbReference type="eggNOG" id="ENOG502R22F">
    <property type="taxonomic scope" value="Eukaryota"/>
</dbReference>
<dbReference type="OMA" id="WEQDKME"/>
<proteinExistence type="predicted"/>
<dbReference type="AlphaFoldDB" id="G0QPT6"/>